<dbReference type="eggNOG" id="COG5001">
    <property type="taxonomic scope" value="Bacteria"/>
</dbReference>
<dbReference type="PROSITE" id="PS50887">
    <property type="entry name" value="GGDEF"/>
    <property type="match status" value="1"/>
</dbReference>
<dbReference type="InterPro" id="IPR043128">
    <property type="entry name" value="Rev_trsase/Diguanyl_cyclase"/>
</dbReference>
<dbReference type="NCBIfam" id="TIGR00254">
    <property type="entry name" value="GGDEF"/>
    <property type="match status" value="1"/>
</dbReference>
<dbReference type="CDD" id="cd01948">
    <property type="entry name" value="EAL"/>
    <property type="match status" value="1"/>
</dbReference>
<feature type="transmembrane region" description="Helical" evidence="2">
    <location>
        <begin position="9"/>
        <end position="29"/>
    </location>
</feature>
<keyword evidence="2" id="KW-0472">Membrane</keyword>
<evidence type="ECO:0000313" key="6">
    <source>
        <dbReference type="Proteomes" id="UP000002714"/>
    </source>
</evidence>
<dbReference type="PANTHER" id="PTHR33121">
    <property type="entry name" value="CYCLIC DI-GMP PHOSPHODIESTERASE PDEF"/>
    <property type="match status" value="1"/>
</dbReference>
<dbReference type="Gene3D" id="3.30.450.40">
    <property type="match status" value="1"/>
</dbReference>
<feature type="domain" description="GGDEF" evidence="4">
    <location>
        <begin position="464"/>
        <end position="601"/>
    </location>
</feature>
<dbReference type="InterPro" id="IPR021796">
    <property type="entry name" value="Tll0287-like_dom"/>
</dbReference>
<proteinExistence type="predicted"/>
<dbReference type="KEGG" id="tdn:Suden_1154"/>
<dbReference type="SUPFAM" id="SSF141868">
    <property type="entry name" value="EAL domain-like"/>
    <property type="match status" value="1"/>
</dbReference>
<dbReference type="InterPro" id="IPR035919">
    <property type="entry name" value="EAL_sf"/>
</dbReference>
<dbReference type="HOGENOM" id="CLU_000445_70_49_7"/>
<dbReference type="GO" id="GO:0071111">
    <property type="term" value="F:cyclic-guanylate-specific phosphodiesterase activity"/>
    <property type="evidence" value="ECO:0007669"/>
    <property type="project" value="InterPro"/>
</dbReference>
<dbReference type="SMART" id="SM00052">
    <property type="entry name" value="EAL"/>
    <property type="match status" value="1"/>
</dbReference>
<organism evidence="5 6">
    <name type="scientific">Sulfurimonas denitrificans (strain ATCC 33889 / DSM 1251)</name>
    <name type="common">Thiomicrospira denitrificans (strain ATCC 33889 / DSM 1251)</name>
    <dbReference type="NCBI Taxonomy" id="326298"/>
    <lineage>
        <taxon>Bacteria</taxon>
        <taxon>Pseudomonadati</taxon>
        <taxon>Campylobacterota</taxon>
        <taxon>Epsilonproteobacteria</taxon>
        <taxon>Campylobacterales</taxon>
        <taxon>Sulfurimonadaceae</taxon>
        <taxon>Sulfurimonas</taxon>
    </lineage>
</organism>
<feature type="coiled-coil region" evidence="1">
    <location>
        <begin position="244"/>
        <end position="274"/>
    </location>
</feature>
<dbReference type="SUPFAM" id="SSF55781">
    <property type="entry name" value="GAF domain-like"/>
    <property type="match status" value="1"/>
</dbReference>
<accession>Q30RE9</accession>
<evidence type="ECO:0000259" key="3">
    <source>
        <dbReference type="PROSITE" id="PS50883"/>
    </source>
</evidence>
<dbReference type="PANTHER" id="PTHR33121:SF70">
    <property type="entry name" value="SIGNALING PROTEIN YKOW"/>
    <property type="match status" value="1"/>
</dbReference>
<feature type="transmembrane region" description="Helical" evidence="2">
    <location>
        <begin position="212"/>
        <end position="229"/>
    </location>
</feature>
<dbReference type="InterPro" id="IPR029016">
    <property type="entry name" value="GAF-like_dom_sf"/>
</dbReference>
<keyword evidence="2" id="KW-0812">Transmembrane</keyword>
<evidence type="ECO:0000256" key="2">
    <source>
        <dbReference type="SAM" id="Phobius"/>
    </source>
</evidence>
<reference evidence="5 6" key="1">
    <citation type="journal article" date="2008" name="Appl. Environ. Microbiol.">
        <title>Genome of the epsilonproteobacterial chemolithoautotroph Sulfurimonas denitrificans.</title>
        <authorList>
            <person name="Sievert S.M."/>
            <person name="Scott K.M."/>
            <person name="Klotz M.G."/>
            <person name="Chain P.S.G."/>
            <person name="Hauser L.J."/>
            <person name="Hemp J."/>
            <person name="Huegler M."/>
            <person name="Land M."/>
            <person name="Lapidus A."/>
            <person name="Larimer F.W."/>
            <person name="Lucas S."/>
            <person name="Malfatti S.A."/>
            <person name="Meyer F."/>
            <person name="Paulsen I.T."/>
            <person name="Ren Q."/>
            <person name="Simon J."/>
            <person name="Bailey K."/>
            <person name="Diaz E."/>
            <person name="Fitzpatrick K.A."/>
            <person name="Glover B."/>
            <person name="Gwatney N."/>
            <person name="Korajkic A."/>
            <person name="Long A."/>
            <person name="Mobberley J.M."/>
            <person name="Pantry S.N."/>
            <person name="Pazder G."/>
            <person name="Peterson S."/>
            <person name="Quintanilla J.D."/>
            <person name="Sprinkle R."/>
            <person name="Stephens J."/>
            <person name="Thomas P."/>
            <person name="Vaughn R."/>
            <person name="Weber M.J."/>
            <person name="Wooten L.L."/>
        </authorList>
    </citation>
    <scope>NUCLEOTIDE SEQUENCE [LARGE SCALE GENOMIC DNA]</scope>
    <source>
        <strain evidence="6">ATCC 33889 / DSM 1251</strain>
    </source>
</reference>
<dbReference type="SMART" id="SM00267">
    <property type="entry name" value="GGDEF"/>
    <property type="match status" value="1"/>
</dbReference>
<dbReference type="CDD" id="cd01949">
    <property type="entry name" value="GGDEF"/>
    <property type="match status" value="1"/>
</dbReference>
<name>Q30RE9_SULDN</name>
<dbReference type="RefSeq" id="WP_011372784.1">
    <property type="nucleotide sequence ID" value="NC_007575.1"/>
</dbReference>
<dbReference type="EMBL" id="CP000153">
    <property type="protein sequence ID" value="ABB44432.1"/>
    <property type="molecule type" value="Genomic_DNA"/>
</dbReference>
<dbReference type="Pfam" id="PF00563">
    <property type="entry name" value="EAL"/>
    <property type="match status" value="1"/>
</dbReference>
<sequence length="856" mass="98100">MAIHLNKKIFWIVSFLIIISNTILTLYTYQKTNERIQIRALERAESLKDYFVAMRYVYHKQFINSNIDLNDSTVGFLPAHASTFISNKFSEISKDKITIRNVTDRPRNPKNMADNFELRAMEYFKNNPKAESKVEKIIENNKEVFHYTVPLIIEGYCIACHGKKEDVLPFIKSRYDSAYDYKIGDVRGVTSIKIPIENLEKVAINNFYRTTVFNWSIIFILLLIIYFTIKKMTTQEVKQKIFLQNEVRKKTAILQEQKNQLEAANKNQKELFSILRTVADCNQILITARDINELIQDTTASIHSNSTFKAVKILVIENSELVVKASMGVDVEPIVLPYERVVLKENAPLKLNAFDDTLSKECRDEMQQNSISETYITPLRKNSHSKEAIGVLSISTTKIDGLSKEEQDMINELSGDIGFAMNSFHQKEAINQLSFYDSLTYLANQKLFENHLEQSLMDSEKYLKYGAVLFIDFDNFKDVNDLINKGAGDTVLKEISQRLIKKAKTASLIARHGGDKFLILLENISKDENQSAMIVKKSVIEIQEITKEPFIVDENSMYLTCSIGVALFLDNTSANKLLNQAEYAMRTAKRDGKNTVRFYNESLQDMTKQRFQMIQYLKESILKNELFLNYQKQFDKDKNVVGVEALVRWNHPTLGLVSPAEFIPLAEESGIIKEIGAFVLESATSELLLWKSDRIKKEWRISVNVSPLQFKESSFVDTINKLITSKNLDPSKLRIELTEGVLIENKEKAIDKIRDLKNFGISTSIDDFGTGYSNLSYLKNLQIDELKIDQSFVFGLGQNSSDRAIVNSIIMLGEEFNFEVIAEGVETIEQFEILKELGCNYFQGYLLARPCKAEEL</sequence>
<keyword evidence="1" id="KW-0175">Coiled coil</keyword>
<dbReference type="SUPFAM" id="SSF55073">
    <property type="entry name" value="Nucleotide cyclase"/>
    <property type="match status" value="1"/>
</dbReference>
<evidence type="ECO:0000256" key="1">
    <source>
        <dbReference type="SAM" id="Coils"/>
    </source>
</evidence>
<dbReference type="InterPro" id="IPR001633">
    <property type="entry name" value="EAL_dom"/>
</dbReference>
<dbReference type="InterPro" id="IPR029787">
    <property type="entry name" value="Nucleotide_cyclase"/>
</dbReference>
<dbReference type="AlphaFoldDB" id="Q30RE9"/>
<dbReference type="Gene3D" id="3.20.20.450">
    <property type="entry name" value="EAL domain"/>
    <property type="match status" value="1"/>
</dbReference>
<dbReference type="Gene3D" id="3.30.70.270">
    <property type="match status" value="1"/>
</dbReference>
<dbReference type="InterPro" id="IPR050706">
    <property type="entry name" value="Cyclic-di-GMP_PDE-like"/>
</dbReference>
<gene>
    <name evidence="5" type="ordered locus">Suden_1154</name>
</gene>
<keyword evidence="2" id="KW-1133">Transmembrane helix</keyword>
<feature type="domain" description="EAL" evidence="3">
    <location>
        <begin position="610"/>
        <end position="856"/>
    </location>
</feature>
<dbReference type="STRING" id="326298.Suden_1154"/>
<dbReference type="OrthoDB" id="5372181at2"/>
<dbReference type="Pfam" id="PF00990">
    <property type="entry name" value="GGDEF"/>
    <property type="match status" value="1"/>
</dbReference>
<dbReference type="Proteomes" id="UP000002714">
    <property type="component" value="Chromosome"/>
</dbReference>
<dbReference type="Pfam" id="PF11845">
    <property type="entry name" value="Tll0287-like"/>
    <property type="match status" value="1"/>
</dbReference>
<dbReference type="PROSITE" id="PS50883">
    <property type="entry name" value="EAL"/>
    <property type="match status" value="1"/>
</dbReference>
<evidence type="ECO:0000259" key="4">
    <source>
        <dbReference type="PROSITE" id="PS50887"/>
    </source>
</evidence>
<protein>
    <submittedName>
        <fullName evidence="5">Diguanylate cyclase/phosphodiesterase</fullName>
    </submittedName>
</protein>
<evidence type="ECO:0000313" key="5">
    <source>
        <dbReference type="EMBL" id="ABB44432.1"/>
    </source>
</evidence>
<dbReference type="InterPro" id="IPR000160">
    <property type="entry name" value="GGDEF_dom"/>
</dbReference>
<keyword evidence="6" id="KW-1185">Reference proteome</keyword>